<evidence type="ECO:0000256" key="7">
    <source>
        <dbReference type="ARBA" id="ARBA00022833"/>
    </source>
</evidence>
<dbReference type="SMART" id="SM00734">
    <property type="entry name" value="ZnF_Rad18"/>
    <property type="match status" value="9"/>
</dbReference>
<feature type="domain" description="C2H2-type" evidence="15">
    <location>
        <begin position="37"/>
        <end position="64"/>
    </location>
</feature>
<feature type="domain" description="C2H2-type" evidence="15">
    <location>
        <begin position="1744"/>
        <end position="1771"/>
    </location>
</feature>
<feature type="domain" description="C2H2-type" evidence="15">
    <location>
        <begin position="1840"/>
        <end position="1867"/>
    </location>
</feature>
<dbReference type="GO" id="GO:0005634">
    <property type="term" value="C:nucleus"/>
    <property type="evidence" value="ECO:0007669"/>
    <property type="project" value="UniProtKB-SubCell"/>
</dbReference>
<feature type="domain" description="C2H2-type" evidence="15">
    <location>
        <begin position="1101"/>
        <end position="1128"/>
    </location>
</feature>
<dbReference type="InterPro" id="IPR013087">
    <property type="entry name" value="Znf_C2H2_type"/>
</dbReference>
<reference evidence="16" key="1">
    <citation type="journal article" date="2020" name="J Insects Food Feed">
        <title>The yellow mealworm (Tenebrio molitor) genome: a resource for the emerging insects as food and feed industry.</title>
        <authorList>
            <person name="Eriksson T."/>
            <person name="Andere A."/>
            <person name="Kelstrup H."/>
            <person name="Emery V."/>
            <person name="Picard C."/>
        </authorList>
    </citation>
    <scope>NUCLEOTIDE SEQUENCE</scope>
    <source>
        <strain evidence="16">Stoneville</strain>
        <tissue evidence="16">Whole head</tissue>
    </source>
</reference>
<evidence type="ECO:0000256" key="6">
    <source>
        <dbReference type="ARBA" id="ARBA00022771"/>
    </source>
</evidence>
<feature type="domain" description="C2H2-type" evidence="15">
    <location>
        <begin position="3148"/>
        <end position="3175"/>
    </location>
</feature>
<feature type="compositionally biased region" description="Polar residues" evidence="14">
    <location>
        <begin position="3357"/>
        <end position="3367"/>
    </location>
</feature>
<dbReference type="SMART" id="SM00451">
    <property type="entry name" value="ZnF_U1"/>
    <property type="match status" value="6"/>
</dbReference>
<keyword evidence="11" id="KW-0234">DNA repair</keyword>
<feature type="domain" description="C2H2-type" evidence="15">
    <location>
        <begin position="4642"/>
        <end position="4669"/>
    </location>
</feature>
<feature type="domain" description="C2H2-type" evidence="15">
    <location>
        <begin position="4703"/>
        <end position="4731"/>
    </location>
</feature>
<proteinExistence type="inferred from homology"/>
<reference evidence="16" key="2">
    <citation type="submission" date="2021-08" db="EMBL/GenBank/DDBJ databases">
        <authorList>
            <person name="Eriksson T."/>
        </authorList>
    </citation>
    <scope>NUCLEOTIDE SEQUENCE</scope>
    <source>
        <strain evidence="16">Stoneville</strain>
        <tissue evidence="16">Whole head</tissue>
    </source>
</reference>
<evidence type="ECO:0000256" key="10">
    <source>
        <dbReference type="ARBA" id="ARBA00023163"/>
    </source>
</evidence>
<evidence type="ECO:0000256" key="2">
    <source>
        <dbReference type="ARBA" id="ARBA00006991"/>
    </source>
</evidence>
<dbReference type="GO" id="GO:0008270">
    <property type="term" value="F:zinc ion binding"/>
    <property type="evidence" value="ECO:0007669"/>
    <property type="project" value="UniProtKB-KW"/>
</dbReference>
<protein>
    <recommendedName>
        <fullName evidence="15">C2H2-type domain-containing protein</fullName>
    </recommendedName>
</protein>
<dbReference type="PROSITE" id="PS00028">
    <property type="entry name" value="ZINC_FINGER_C2H2_1"/>
    <property type="match status" value="16"/>
</dbReference>
<feature type="domain" description="C2H2-type" evidence="15">
    <location>
        <begin position="4671"/>
        <end position="4699"/>
    </location>
</feature>
<dbReference type="InterPro" id="IPR006642">
    <property type="entry name" value="Rad18_UBZ4"/>
</dbReference>
<evidence type="ECO:0000256" key="13">
    <source>
        <dbReference type="PROSITE-ProRule" id="PRU00042"/>
    </source>
</evidence>
<keyword evidence="10" id="KW-0804">Transcription</keyword>
<feature type="domain" description="C2H2-type" evidence="15">
    <location>
        <begin position="3493"/>
        <end position="3520"/>
    </location>
</feature>
<feature type="domain" description="C2H2-type" evidence="15">
    <location>
        <begin position="4177"/>
        <end position="4204"/>
    </location>
</feature>
<feature type="domain" description="C2H2-type" evidence="15">
    <location>
        <begin position="1476"/>
        <end position="1503"/>
    </location>
</feature>
<dbReference type="Gene3D" id="3.30.160.60">
    <property type="entry name" value="Classic Zinc Finger"/>
    <property type="match status" value="48"/>
</dbReference>
<feature type="domain" description="C2H2-type" evidence="15">
    <location>
        <begin position="1942"/>
        <end position="1970"/>
    </location>
</feature>
<organism evidence="16 17">
    <name type="scientific">Tenebrio molitor</name>
    <name type="common">Yellow mealworm beetle</name>
    <dbReference type="NCBI Taxonomy" id="7067"/>
    <lineage>
        <taxon>Eukaryota</taxon>
        <taxon>Metazoa</taxon>
        <taxon>Ecdysozoa</taxon>
        <taxon>Arthropoda</taxon>
        <taxon>Hexapoda</taxon>
        <taxon>Insecta</taxon>
        <taxon>Pterygota</taxon>
        <taxon>Neoptera</taxon>
        <taxon>Endopterygota</taxon>
        <taxon>Coleoptera</taxon>
        <taxon>Polyphaga</taxon>
        <taxon>Cucujiformia</taxon>
        <taxon>Tenebrionidae</taxon>
        <taxon>Tenebrio</taxon>
    </lineage>
</organism>
<evidence type="ECO:0000256" key="14">
    <source>
        <dbReference type="SAM" id="MobiDB-lite"/>
    </source>
</evidence>
<feature type="domain" description="C2H2-type" evidence="15">
    <location>
        <begin position="3453"/>
        <end position="3480"/>
    </location>
</feature>
<feature type="domain" description="C2H2-type" evidence="15">
    <location>
        <begin position="1913"/>
        <end position="1941"/>
    </location>
</feature>
<keyword evidence="7" id="KW-0862">Zinc</keyword>
<feature type="domain" description="C2H2-type" evidence="15">
    <location>
        <begin position="2177"/>
        <end position="2204"/>
    </location>
</feature>
<feature type="compositionally biased region" description="Low complexity" evidence="14">
    <location>
        <begin position="507"/>
        <end position="524"/>
    </location>
</feature>
<keyword evidence="6 13" id="KW-0863">Zinc-finger</keyword>
<feature type="domain" description="C2H2-type" evidence="15">
    <location>
        <begin position="1550"/>
        <end position="1578"/>
    </location>
</feature>
<feature type="domain" description="C2H2-type" evidence="15">
    <location>
        <begin position="3908"/>
        <end position="3935"/>
    </location>
</feature>
<feature type="domain" description="C2H2-type" evidence="15">
    <location>
        <begin position="3383"/>
        <end position="3410"/>
    </location>
</feature>
<feature type="domain" description="C2H2-type" evidence="15">
    <location>
        <begin position="1695"/>
        <end position="1723"/>
    </location>
</feature>
<dbReference type="SUPFAM" id="SSF57667">
    <property type="entry name" value="beta-beta-alpha zinc fingers"/>
    <property type="match status" value="20"/>
</dbReference>
<feature type="domain" description="C2H2-type" evidence="15">
    <location>
        <begin position="338"/>
        <end position="362"/>
    </location>
</feature>
<feature type="domain" description="C2H2-type" evidence="15">
    <location>
        <begin position="2310"/>
        <end position="2340"/>
    </location>
</feature>
<dbReference type="FunFam" id="3.30.160.60:FF:004982">
    <property type="match status" value="1"/>
</dbReference>
<sequence length="5743" mass="674726">MVVHCYSSDQENRQTKKSKKAPQPWECLDGSALSELFMCTKCTKTYRLKHSLTRHIRFECGKEPMYACKFCPRRFKHKYDLSVHEKTKHLHVDAKKKNKTNLDTGDLAKVSPNSRYHFCPQCDKSYRRTDSLRRHLRNECNNSGRFSCSYLEDEMYYCPKCNKRYKYKRNLSMHLKNECGKEPKFRCSRVTCPECNKTYKNVNCMITHRYQDCGKVPKFQCPHCSVITKRKFDLKKHMLKQHKHLVPCPKCSKLYKNRNSLSTHLSRDCGKNKDYSCDLCFEEFRRKEHLRSHYVRRHGRILKIVNKPVFTSECNKIYKNFHTLRMHRRQDCGKGKQFKCPECARTFKRNAHVKNHLARIHSELLNSSSSVTSDTFELIPFLLSQSLRLSFPVSILLIIRVQCPQCGKIYKNQNCLKAHLYQDCGKAKRFQCDFCSLQFKRKQQLKTHTKVALVVRTAKTKWPSCRYKTGEATSSTSVLLARVALDVPSVKSGTKIRRAWRPTGPKTAARGPSTSARSARASSPATDKMFCPNCHKLYKNITTLAAHLRQDCKRGLDFQCHLCPYKTRRKHNLKQHIRNRHSACHVHVPASVVSRKAKKKDLQVLGSVLHLRHVDQVQLVPTREEETPDPQGSGSQAEHKQMFNNKLFVERGSGGSARCPNCFKVYKNLPTLKVHLHQDCGKNVVHHCTICQLSFKRKYNLKQHAIVCPNCGKTYKYNTSLYNHQKYECGKSKSFKCSVCNKAFWHKQSLKNHVNFKRCKINKVPDIFEVMQQHLAGTQTLLNVPPFSDYTEVGGRFVCARCSKYYKHRGTILRHLKYECGKEPRYQCSLCAFKCKRYDHLYTHMNSKKHKMAASMSRDCWFVLYNVECLQRKLRAMGIIAGVESRTSTEPRSITIASSIAAKKQEDYVEHNGLYFCTKCFKTYKHKGNIRRHLKYECGKEARFQCSICSFRCKRLDYLKFHMKSTKHQQSDCKVEKRSSAVCVRTITICVRTSAICVRTSGTCVRKSGTCVRTSAICVRTSGGTRSGCTEQFLSSPINEPIFLCVSFEVVVAEGSTRFYCNRCVKSYSAPENLRRHQRVECGKEKKIRCGLCNPYQEKGFFCKKCGKSYTLRRNLQRHEKVECQKEKKFVCGICSHRTYYKSDLRVHIFNKHGVQCHRFECFKCHKIYKHNASLWNHVSFDCGKSPRFHCSYCPYQARRKHHLHSHLRSSHHLDVKKSTHRCPRCDKVYRHTQSLRTHVRFECGKDPTFRCQHCSYVAKRKHHLKTHCVCECCLSPFAKVATIKSRFLDYWRSRRPSKYFMDENGRFPCVKCGSSYKQKTHLIRHLNFECGVEPKFVCFCGRKFKQKSNYKTHLKCFRSRTFAQDKDGRYLCPQCRSSYKQKGHLVRHIKYECGVEPQFQCQLCFRRFKHKSNLKAHYLFLHKRTWWSKTFDVCSEIFESLLVLFDLAFPCNALPKLAVPKSTTDSLYVLGMFRFCCVRCGRQYARKQHLARHIQYECGKKPLFQCPLCPRKCKRNDILRRYYCHCGKNYKNPESLCRHRRECGSEKKFRCPYCTHRSHRNDNLKRHVLGVHLATKQEPDRKPFTSKTRINILSFVGVKARAFCKFHQKEGHPCFKCGNVFTRMDNLRRHIKFICGMEPQFKCQLCSYATKHKTVSEPSERRRHACHSCGLTYKYKQHLRRHVANECGNIEPRFPCGNCGRRFTQKGNLLRHLRTAACPTIHPRRHLTCVFLRQIYVSDGYEHKCHKCWKTYKYKWNLLRHIRYECGMAPQFVCKICSKAFTQKSSLKSHVGYIHGFHVTFKQPQDVLLHRFPPLKPSANAFFSPVVFQETYEIIDRQFACPRCKKRYRYRSSVGRHMKYECGTTPQFVCSYDVIDGMIACRRCGKRYKYKKNFQRHVKYECQKPPQFAYLHRCAKCGKGYKHKPNLYRHAKYECDGISHFVCAICHKAYTQKVTLKQHILALHHEHKPNLYRHRKYECAGVAHFRCFYCSKAFFQKVTLNKHLSNVHAFFDKRHCFQCEKCGKSYKHKGNLNQHLRSHYGGGDVVVEERKEQILIEFVSGEPVESEDCSVSDSEIFTCLCNNCGKMYKSKGNLQRHLNYECGKEPHITCPLCGLQTKYRSSMKRHVLNRHPGQLYACPGCDKAYKSINSLRRHVKYMCGRREPPLTGYTHLENSFICNKCDKIYKSKSSMRRHLVYECGKMPNIECPIMGCPYKSKLRDRMSQHVKMVHKLMPGHFSIQVRQLRQSLYKVLFLRPPLEVRLWGQSGDVSLPRASSLRIKCPYCDKHYTNLHSYDYHTKYDCGDNVVMYKCPIKACKYITKRRYDLKRHNRAKHKNKSSAQCERFRLSQVQENLLEENVFSEPREGGLRRRRLQLQTLQSQHRAEVQHEAPPVRQAQHGEVVYACPNCPKEYSRKTSLACHMSLDCGRGVFVCVLCDHSTTRKYNLKHHLCTVHKIFDNFDKHMCGKNHLAQFLDCSVSEMFPNIDIVYVVDAGAYEDAAEYKDTGAYEDAAASKDTGAHKCPKCNKSYTRKASLYVHVNLDCGRGAFVCSHCDYRSTRKFKVDRFKCGQCNKFYVRKSSLDNHECRLKQFWSCSICSFVSTRLNNVIKHVADVHRIDDYQTHVKLLDVEIEFRSSILKRVTFTDNICPVCRRVFKRKDHVQRHYLELHIFNQENMGYPCTSCDKFFKRRYILDNHMKTCTGSPKCQLYFLEVSAMLKIKGEPMFPCIVCKKLLQKKSLRRHYFTKHVSELDESSSKHRPRKRNSKPRNDQTALPCPGTFTRRDHMRRHFVEQHVKMADPAFSYNVEARFGALMYYTCMRCGKSYKNQTSLSRHTHHECGKAPKFPCPFCKKLFKRKDRVKTHFKDCHPQMGSFENRFAKLKSCVLGFLKNLESVHQRYFCKNCCKSYKHKRHLSSHVRYECGKAPGFQCVVCKKKFFQKRFACAKCRSEYPSKRSLNAHIKFECDPRNSLDSNISFFSWYRILLPLLRKAVQVLSEPAKTLEVRVRQGAHVLLRLLQQALPPEVQPEEKIYRNRRLHLQAFEDADRKQFCCGGCNRWYKYLHNLKSHQKYECGKEPQFVCTYEGCTFRSKKKGGDKPYGCPNCARAYKYLRNLKAHLRCECGKDPQFACHFEGTASRTRTTSGPVFVCDSCNRTYKYYGNLRAHMKAECGKEPRFVCQVKGCPYRTRIKNNLKIHIINRHPEIVDGVGWLVCLFCKNFLGVTLTGGLVLGYVYKARDKSGLTNQYYCENCNRSYKYYRNLKSHQKLECGKEARFLCSYAGCTYKTKIKRYLHMHILNKHSNIQIHDHLTSLFVRVCLQPVPPRLQVEAELAVPSEVRVRQRTAVRVSRRRLPLQGQAQDAHQTTPQEEKPPSLYYSTYNTHVCKGCNRAYRWRRGLKQHQKYECGKEPQFVCPAEGCSYKAKVKGNFKQHMAKRHKGYWLHRVFVLGGKRHRCDVCQRSYRWKRGLYQHKLYQCGKNPSFACQVSGCGLKYQCHACMKSYTYRRGLLQHIKYDCGKGRQFACQFPECKFRCKRKPYLSVLAYLKCDLFLAQPFKCHSCGRRYKYSQGLSQHLRYECGKAPQFVCEEPYYVRIAFDKPDSLFGNILCTNDGVACYWMVFLGGKYRCDGCDRRYKYPHGLRQHKRYECQKTPQFEYLPYRCDKCNRQYKYKSGLGQHQKYECGQQPRFRCPVPECSYKSARRGNLKVHVAGQHRRKNLKDVGYRGINGLKQHQKYQCQKEPQFKCSEIGCAYITKLKSNLTRHLKNIHNTMTLKRFGEDTSGVPQGFQLNRFFFVGHFKCDQCFSRSYKNKKSLLRHLRYECHKDPTFSCPYYFPHFCKLCGKDYQRKTSLMRPLRFLCQKKPSFFCAHCIYRVKQKANLVAHLQARGSRPGNHRVFALITRQSDGPFSCVTCGRIYKAKRSLWRHQKYECRKGPAFKCPECPYGARRKMTVVGHMMNKHKLQKYASAASALKNIKSANAVFFTKPFLPSGSSPLELLVIVRFVADFFHVCPECRRKYRSGPFVCMTCGRIYKAKRSLWRHQKYECQKEPAFKCPVCPYRAKQKSTVVGHMMSKHQFLNQLKHQSYDCVMLNNNVTFVLRRTKPRRRSLATRGDSGFYCCEVCGKKYRHVASLYRHRKLECQNEIKPFRCLYCPFQFKRKDHLKRHIDSKHTRSSSFRCDVCGKRYRHFASLCRHRKFECQKEAAFRCSFCPYRCKQKNNIKLHTRKKHFSEICKPFPCELCGNAYMRKSALNHHKRFYCQKEPAFQCQHCSHKAKTKWNMKMHVAKTCGKSYMYKTNLNHHIKFYCQKEPSFGCTHCPYKAKTKGNLKIHFNGVHLKIKRTRHQPSLWKHVRYECQKEPTFGCSFCPYKAKTKGNLQIHINGVHLKLKRTKKSGQPYTFRLQREWFRRNFVIVSERFQCGACGKRYTKQLSLHKHQRYDCQKEPTFSCPHCPFKAKRKYNVKLHVNGVHLKLPRPKRSRKAVQNVLWISSDEACFLGDKDTCKKCHQRFRKKTLYKHMKFDCQKEPIVDSSWKLDRHLSVTGKFLCVTCGSVYQHRKTLMRHLRYECQVKPSASNVHLLYVRTPLQVQEISQAPHQIRMLQRADVRLFVLFLQVQDKRELEAAHDEGALDDEEAQVKLSTSTCSKCGRHYKHKRSLNHHIKYECFKEPTFACSSCSYKSKTKANWKRHMRKCHSMSKSATTYYCDTCGRWYLHIKSLKNHQKYECQQERKFIWKYKCDTCDRSYRHRESLHKHVKYECQKEPTFVCPQCPYKAKRKGTLKIHVNRMHLKPNMGSAPTTFLTLTSKPLPLGPPRRRGLEIKVKKGGRGTLQCTTCNRTYRHRDSLRRHVKHECQKAPSISCDFCDIKFKRKDTLKSHIKVVHHKDFSGAALAIAPISTESRCESTSRIFLTEHYPCENCDKVYLRKSSKMRHVKYECGTRKLFACPYCDKQVKQKYNLLLHVCRRHRDVLDDFKKSEELVLIAFLFLDLVWQCDRCKKCYKNQNTLNVHQAFDCGKDKVYVCSICEFKCKRKWNSVSEVLENLQAQKLPVQTLEMGVRGRVSVQVPSMFVRDEIKVMDPLWTGKEEPLDDVCPDKRHLLEITKEIDHRNRKIRKRCVHCYDKHKQEGRGNRPYKCPRCSHSYKHRTSLNKHLKWECGMDPQFSCSYCNYTPKYKYHFVSHLVTVHKLSIAEQVVTILIRLCFRKSQVSEMSEFVQTQEHPSKTPEMGVWHPVKVSVQLVHVQGQAEGQLYQAREDQSNYPTFITESGRHACGRCGSHYKRKGHLKRHLKYECGVEPQFECKVCLKRFKHKTHLNDRCFCSSLPPPFHLLQVVSFSADLRLLHKSIKVNAVGLYVCPNCKKTYKFKSSVYTHLRNDCGKVPRYHCAVCNFYCKFYHVLQRHYLSNAHRNRELFLVQAKNMLDAGPFVCDNCGRAYKRKSSLYNHRRWECGKEPQFKCSYCPYKGKQKIHFVMHVMAKHKEHKHEVLSSSPFFCPICGRHYKYKSNMTFHMKKCGKDKKFQCEVCAKKFTSKYAWQRHNSVFHLDQVRAPRQEVQTLAAVRVRVWTQLQAPEEPAAAQALRLRQRTQVLVSGVPAQVPHQIQSESPPRHALQNSYLQEFLEFDNIVIPPNLQNLLRSPVKKMRKHGENGHSMRKFKVLSDQQVRPGYSNESLFACRHCGKRYRWKSTMRRHEQVECGGKEPMFQCPQCPYRAKQKGNLGVHIRKHHPQLMMINDSIVQKAEVKAD</sequence>
<evidence type="ECO:0000256" key="8">
    <source>
        <dbReference type="ARBA" id="ARBA00023015"/>
    </source>
</evidence>
<keyword evidence="8" id="KW-0805">Transcription regulation</keyword>
<feature type="domain" description="C2H2-type" evidence="15">
    <location>
        <begin position="1986"/>
        <end position="2010"/>
    </location>
</feature>
<comment type="similarity">
    <text evidence="2">Belongs to the krueppel C2H2-type zinc-finger protein family.</text>
</comment>
<dbReference type="FunFam" id="3.30.160.60:FF:000100">
    <property type="entry name" value="Zinc finger 45-like"/>
    <property type="match status" value="1"/>
</dbReference>
<dbReference type="Proteomes" id="UP000719412">
    <property type="component" value="Unassembled WGS sequence"/>
</dbReference>
<feature type="region of interest" description="Disordered" evidence="14">
    <location>
        <begin position="3351"/>
        <end position="3372"/>
    </location>
</feature>
<feature type="domain" description="C2H2-type" evidence="15">
    <location>
        <begin position="4545"/>
        <end position="4572"/>
    </location>
</feature>
<feature type="domain" description="C2H2-type" evidence="15">
    <location>
        <begin position="706"/>
        <end position="733"/>
    </location>
</feature>
<feature type="domain" description="C2H2-type" evidence="15">
    <location>
        <begin position="5133"/>
        <end position="5160"/>
    </location>
</feature>
<feature type="domain" description="C2H2-type" evidence="15">
    <location>
        <begin position="4148"/>
        <end position="4176"/>
    </location>
</feature>
<feature type="domain" description="C2H2-type" evidence="15">
    <location>
        <begin position="4830"/>
        <end position="4857"/>
    </location>
</feature>
<feature type="domain" description="C2H2-type" evidence="15">
    <location>
        <begin position="735"/>
        <end position="765"/>
    </location>
</feature>
<feature type="domain" description="C2H2-type" evidence="15">
    <location>
        <begin position="3625"/>
        <end position="3652"/>
    </location>
</feature>
<feature type="domain" description="C2H2-type" evidence="15">
    <location>
        <begin position="2647"/>
        <end position="2675"/>
    </location>
</feature>
<feature type="domain" description="C2H2-type" evidence="15">
    <location>
        <begin position="1371"/>
        <end position="1398"/>
    </location>
</feature>
<dbReference type="PANTHER" id="PTHR24409">
    <property type="entry name" value="ZINC FINGER PROTEIN 142"/>
    <property type="match status" value="1"/>
</dbReference>
<keyword evidence="17" id="KW-1185">Reference proteome</keyword>
<feature type="domain" description="C2H2-type" evidence="15">
    <location>
        <begin position="2521"/>
        <end position="2548"/>
    </location>
</feature>
<feature type="domain" description="C2H2-type" evidence="15">
    <location>
        <begin position="1221"/>
        <end position="1248"/>
    </location>
</feature>
<name>A0A8J6HD78_TENMO</name>
<evidence type="ECO:0000256" key="3">
    <source>
        <dbReference type="ARBA" id="ARBA00022723"/>
    </source>
</evidence>
<dbReference type="GO" id="GO:0000981">
    <property type="term" value="F:DNA-binding transcription factor activity, RNA polymerase II-specific"/>
    <property type="evidence" value="ECO:0007669"/>
    <property type="project" value="TreeGrafter"/>
</dbReference>
<dbReference type="InterPro" id="IPR003604">
    <property type="entry name" value="Matrin/U1-like-C_Znf_C2H2"/>
</dbReference>
<dbReference type="PROSITE" id="PS50157">
    <property type="entry name" value="ZINC_FINGER_C2H2_2"/>
    <property type="match status" value="74"/>
</dbReference>
<feature type="domain" description="C2H2-type" evidence="15">
    <location>
        <begin position="3659"/>
        <end position="3686"/>
    </location>
</feature>
<feature type="domain" description="C2H2-type" evidence="15">
    <location>
        <begin position="558"/>
        <end position="582"/>
    </location>
</feature>
<feature type="domain" description="C2H2-type" evidence="15">
    <location>
        <begin position="3100"/>
        <end position="3127"/>
    </location>
</feature>
<dbReference type="PANTHER" id="PTHR24409:SF295">
    <property type="entry name" value="AZ2-RELATED"/>
    <property type="match status" value="1"/>
</dbReference>
<feature type="domain" description="C2H2-type" evidence="15">
    <location>
        <begin position="430"/>
        <end position="461"/>
    </location>
</feature>
<feature type="domain" description="C2H2-type" evidence="15">
    <location>
        <begin position="4418"/>
        <end position="4445"/>
    </location>
</feature>
<feature type="domain" description="C2H2-type" evidence="15">
    <location>
        <begin position="4237"/>
        <end position="4264"/>
    </location>
</feature>
<feature type="domain" description="C2H2-type" evidence="15">
    <location>
        <begin position="1160"/>
        <end position="1187"/>
    </location>
</feature>
<feature type="region of interest" description="Disordered" evidence="14">
    <location>
        <begin position="2751"/>
        <end position="2779"/>
    </location>
</feature>
<feature type="domain" description="C2H2-type" evidence="15">
    <location>
        <begin position="2817"/>
        <end position="2844"/>
    </location>
</feature>
<feature type="domain" description="C2H2-type" evidence="15">
    <location>
        <begin position="2137"/>
        <end position="2164"/>
    </location>
</feature>
<comment type="subcellular location">
    <subcellularLocation>
        <location evidence="1">Nucleus</location>
    </subcellularLocation>
</comment>
<dbReference type="SMART" id="SM00355">
    <property type="entry name" value="ZnF_C2H2"/>
    <property type="match status" value="118"/>
</dbReference>
<evidence type="ECO:0000259" key="15">
    <source>
        <dbReference type="PROSITE" id="PS50157"/>
    </source>
</evidence>
<feature type="domain" description="C2H2-type" evidence="15">
    <location>
        <begin position="1613"/>
        <end position="1640"/>
    </location>
</feature>
<feature type="domain" description="C2H2-type" evidence="15">
    <location>
        <begin position="66"/>
        <end position="96"/>
    </location>
</feature>
<feature type="domain" description="C2H2-type" evidence="15">
    <location>
        <begin position="797"/>
        <end position="824"/>
    </location>
</feature>
<feature type="domain" description="C2H2-type" evidence="15">
    <location>
        <begin position="4859"/>
        <end position="4887"/>
    </location>
</feature>
<evidence type="ECO:0000256" key="4">
    <source>
        <dbReference type="ARBA" id="ARBA00022737"/>
    </source>
</evidence>
<feature type="region of interest" description="Disordered" evidence="14">
    <location>
        <begin position="501"/>
        <end position="524"/>
    </location>
</feature>
<keyword evidence="9" id="KW-0238">DNA-binding</keyword>
<gene>
    <name evidence="16" type="ORF">GEV33_010252</name>
</gene>
<feature type="domain" description="C2H2-type" evidence="15">
    <location>
        <begin position="5269"/>
        <end position="5296"/>
    </location>
</feature>
<dbReference type="EMBL" id="JABDTM020025969">
    <property type="protein sequence ID" value="KAH0812539.1"/>
    <property type="molecule type" value="Genomic_DNA"/>
</dbReference>
<keyword evidence="4" id="KW-0677">Repeat</keyword>
<evidence type="ECO:0000313" key="16">
    <source>
        <dbReference type="EMBL" id="KAH0812539.1"/>
    </source>
</evidence>
<evidence type="ECO:0000256" key="5">
    <source>
        <dbReference type="ARBA" id="ARBA00022763"/>
    </source>
</evidence>
<dbReference type="InterPro" id="IPR036236">
    <property type="entry name" value="Znf_C2H2_sf"/>
</dbReference>
<feature type="domain" description="C2H2-type" evidence="15">
    <location>
        <begin position="3555"/>
        <end position="3582"/>
    </location>
</feature>
<evidence type="ECO:0000256" key="11">
    <source>
        <dbReference type="ARBA" id="ARBA00023204"/>
    </source>
</evidence>
<evidence type="ECO:0000313" key="17">
    <source>
        <dbReference type="Proteomes" id="UP000719412"/>
    </source>
</evidence>
<dbReference type="Pfam" id="PF00096">
    <property type="entry name" value="zf-C2H2"/>
    <property type="match status" value="8"/>
</dbReference>
<keyword evidence="12" id="KW-0539">Nucleus</keyword>
<feature type="domain" description="C2H2-type" evidence="15">
    <location>
        <begin position="1059"/>
        <end position="1086"/>
    </location>
</feature>
<feature type="compositionally biased region" description="Basic residues" evidence="14">
    <location>
        <begin position="2758"/>
        <end position="2767"/>
    </location>
</feature>
<accession>A0A8J6HD78</accession>
<feature type="domain" description="C2H2-type" evidence="15">
    <location>
        <begin position="5425"/>
        <end position="5452"/>
    </location>
</feature>
<feature type="domain" description="C2H2-type" evidence="15">
    <location>
        <begin position="5671"/>
        <end position="5698"/>
    </location>
</feature>
<feature type="domain" description="C2H2-type" evidence="15">
    <location>
        <begin position="4023"/>
        <end position="4050"/>
    </location>
</feature>
<feature type="domain" description="C2H2-type" evidence="15">
    <location>
        <begin position="2404"/>
        <end position="2431"/>
    </location>
</feature>
<feature type="domain" description="C2H2-type" evidence="15">
    <location>
        <begin position="1400"/>
        <end position="1423"/>
    </location>
</feature>
<feature type="domain" description="C2H2-type" evidence="15">
    <location>
        <begin position="5353"/>
        <end position="5380"/>
    </location>
</feature>
<feature type="domain" description="C2H2-type" evidence="15">
    <location>
        <begin position="117"/>
        <end position="147"/>
    </location>
</feature>
<feature type="domain" description="C2H2-type" evidence="15">
    <location>
        <begin position="3247"/>
        <end position="3274"/>
    </location>
</feature>
<feature type="domain" description="C2H2-type" evidence="15">
    <location>
        <begin position="2846"/>
        <end position="2869"/>
    </location>
</feature>
<feature type="domain" description="C2H2-type" evidence="15">
    <location>
        <begin position="1880"/>
        <end position="1907"/>
    </location>
</feature>
<feature type="domain" description="C2H2-type" evidence="15">
    <location>
        <begin position="2078"/>
        <end position="2107"/>
    </location>
</feature>
<comment type="caution">
    <text evidence="16">The sequence shown here is derived from an EMBL/GenBank/DDBJ whole genome shotgun (WGS) entry which is preliminary data.</text>
</comment>
<feature type="domain" description="C2H2-type" evidence="15">
    <location>
        <begin position="1773"/>
        <end position="1796"/>
    </location>
</feature>
<dbReference type="GO" id="GO:0000977">
    <property type="term" value="F:RNA polymerase II transcription regulatory region sequence-specific DNA binding"/>
    <property type="evidence" value="ECO:0007669"/>
    <property type="project" value="TreeGrafter"/>
</dbReference>
<feature type="domain" description="C2H2-type" evidence="15">
    <location>
        <begin position="2900"/>
        <end position="2927"/>
    </location>
</feature>
<feature type="domain" description="C2H2-type" evidence="15">
    <location>
        <begin position="5518"/>
        <end position="5546"/>
    </location>
</feature>
<feature type="region of interest" description="Disordered" evidence="14">
    <location>
        <begin position="1"/>
        <end position="22"/>
    </location>
</feature>
<dbReference type="GO" id="GO:0006281">
    <property type="term" value="P:DNA repair"/>
    <property type="evidence" value="ECO:0007669"/>
    <property type="project" value="UniProtKB-KW"/>
</dbReference>
<feature type="domain" description="C2H2-type" evidence="15">
    <location>
        <begin position="275"/>
        <end position="298"/>
    </location>
</feature>
<dbReference type="FunFam" id="3.30.160.60:FF:000075">
    <property type="entry name" value="Putative zinc finger protein 536"/>
    <property type="match status" value="1"/>
</dbReference>
<feature type="domain" description="C2H2-type" evidence="15">
    <location>
        <begin position="915"/>
        <end position="942"/>
    </location>
</feature>
<feature type="domain" description="C2H2-type" evidence="15">
    <location>
        <begin position="3051"/>
        <end position="3078"/>
    </location>
</feature>
<evidence type="ECO:0000256" key="12">
    <source>
        <dbReference type="ARBA" id="ARBA00023242"/>
    </source>
</evidence>
<feature type="region of interest" description="Disordered" evidence="14">
    <location>
        <begin position="620"/>
        <end position="639"/>
    </location>
</feature>
<keyword evidence="3" id="KW-0479">Metal-binding</keyword>
<feature type="domain" description="C2H2-type" evidence="15">
    <location>
        <begin position="4914"/>
        <end position="4941"/>
    </location>
</feature>
<feature type="domain" description="C2H2-type" evidence="15">
    <location>
        <begin position="4736"/>
        <end position="4763"/>
    </location>
</feature>
<evidence type="ECO:0000256" key="1">
    <source>
        <dbReference type="ARBA" id="ARBA00004123"/>
    </source>
</evidence>
<feature type="domain" description="C2H2-type" evidence="15">
    <location>
        <begin position="1308"/>
        <end position="1335"/>
    </location>
</feature>
<keyword evidence="5" id="KW-0227">DNA damage</keyword>
<feature type="domain" description="C2H2-type" evidence="15">
    <location>
        <begin position="4991"/>
        <end position="5018"/>
    </location>
</feature>
<evidence type="ECO:0000256" key="9">
    <source>
        <dbReference type="ARBA" id="ARBA00023125"/>
    </source>
</evidence>
<feature type="domain" description="C2H2-type" evidence="15">
    <location>
        <begin position="156"/>
        <end position="183"/>
    </location>
</feature>
<feature type="domain" description="C2H2-type" evidence="15">
    <location>
        <begin position="2679"/>
        <end position="2706"/>
    </location>
</feature>
<feature type="domain" description="C2H2-type" evidence="15">
    <location>
        <begin position="2018"/>
        <end position="2045"/>
    </location>
</feature>
<feature type="domain" description="C2H2-type" evidence="15">
    <location>
        <begin position="4118"/>
        <end position="4147"/>
    </location>
</feature>